<reference evidence="1 2" key="2">
    <citation type="submission" date="2021-07" db="EMBL/GenBank/DDBJ databases">
        <authorList>
            <person name="Matsumoto Y."/>
            <person name="Motooka D."/>
            <person name="Nakamura S."/>
        </authorList>
    </citation>
    <scope>NUCLEOTIDE SEQUENCE [LARGE SCALE GENOMIC DNA]</scope>
    <source>
        <strain evidence="1 2">TY59</strain>
    </source>
</reference>
<evidence type="ECO:0008006" key="3">
    <source>
        <dbReference type="Google" id="ProtNLM"/>
    </source>
</evidence>
<keyword evidence="2" id="KW-1185">Reference proteome</keyword>
<name>A0ABN6IIM7_9MYCO</name>
<dbReference type="Proteomes" id="UP000826012">
    <property type="component" value="Chromosome"/>
</dbReference>
<dbReference type="InterPro" id="IPR032710">
    <property type="entry name" value="NTF2-like_dom_sf"/>
</dbReference>
<protein>
    <recommendedName>
        <fullName evidence="3">SnoaL-like domain-containing protein</fullName>
    </recommendedName>
</protein>
<dbReference type="SUPFAM" id="SSF54427">
    <property type="entry name" value="NTF2-like"/>
    <property type="match status" value="1"/>
</dbReference>
<evidence type="ECO:0000313" key="2">
    <source>
        <dbReference type="Proteomes" id="UP000826012"/>
    </source>
</evidence>
<dbReference type="EMBL" id="AP024828">
    <property type="protein sequence ID" value="BCZ23204.1"/>
    <property type="molecule type" value="Genomic_DNA"/>
</dbReference>
<dbReference type="RefSeq" id="WP_221041884.1">
    <property type="nucleotide sequence ID" value="NZ_AP024828.1"/>
</dbReference>
<sequence length="143" mass="16571">MAHEIPSSDNFTGLSRKVMEYSERFNAIVASIKEPDFSNELWEKLEELVDVDNFVRQGVFLNETPETIDWKTYKGYITQYGGATHWEATLRHVTEQGNRVILELQERNTFDGFTHVANTVTAYAFNDEGRVKTLDVYVMNLNR</sequence>
<evidence type="ECO:0000313" key="1">
    <source>
        <dbReference type="EMBL" id="BCZ23204.1"/>
    </source>
</evidence>
<reference evidence="1 2" key="1">
    <citation type="submission" date="2021-07" db="EMBL/GenBank/DDBJ databases">
        <title>Complete genome sequence of nontuberculous Mycobacterium sp. TY59.</title>
        <authorList>
            <person name="Fukushima K."/>
        </authorList>
    </citation>
    <scope>NUCLEOTIDE SEQUENCE [LARGE SCALE GENOMIC DNA]</scope>
    <source>
        <strain evidence="1 2">TY59</strain>
    </source>
</reference>
<proteinExistence type="predicted"/>
<organism evidence="1 2">
    <name type="scientific">Mycobacterium senriense</name>
    <dbReference type="NCBI Taxonomy" id="2775496"/>
    <lineage>
        <taxon>Bacteria</taxon>
        <taxon>Bacillati</taxon>
        <taxon>Actinomycetota</taxon>
        <taxon>Actinomycetes</taxon>
        <taxon>Mycobacteriales</taxon>
        <taxon>Mycobacteriaceae</taxon>
        <taxon>Mycobacterium</taxon>
        <taxon>Mycobacterium avium complex (MAC)</taxon>
    </lineage>
</organism>
<accession>A0ABN6IIM7</accession>
<gene>
    <name evidence="1" type="ORF">MTY59_30590</name>
</gene>